<evidence type="ECO:0000259" key="5">
    <source>
        <dbReference type="PROSITE" id="PS51755"/>
    </source>
</evidence>
<dbReference type="RefSeq" id="WP_083599290.1">
    <property type="nucleotide sequence ID" value="NZ_FQZQ01000008.1"/>
</dbReference>
<sequence length="534" mass="58876">MCSAASSDRYLVHGHTVTPATCEIASGDTVTRIEPKSMEVLVYLFAHQGSVVSREQIHDAIWGDVVVGDDSLTNAIIKIRKAFGDNARNPNVIETIPKRGYRLIAEVTTPKPPVAKQSFGWVWVSVVLVLLLLGSVAITLFPRTEAAAPQIKLQSDAQTRIVVSPFVNLSGDASQDYLVLGMEQTVVTGLAAIPHVSAMQSHPRINQADYRLEGSVWPTENRILIHTRLLDGEDGTVLAIHRHDRAYSDLLTVMTEIETTITSDLSLEIEQANLSAQARGYTDSVEAFDLFLQAQAALLPRDRSGTSLARTLYERAIARDPRFARAYGGLALVHAAEYRNDWAEDNNLALNRALSMAGTALSIQPNLPEQYWVIGYVHTQRRQLEDAETALHKALALDPSHADALALLGGIRTYAGQPGKSIPLLRKAMRRNPGAGYLYFMLLGRAYYYLGDCGQAQINLHEAARRNPSNLETRLYMAACQVQFGEPDEAAWEVEEILGQEPEFSLTGFLRTYPMEDDGQITMLTRDLKLAGLP</sequence>
<dbReference type="Pfam" id="PF13432">
    <property type="entry name" value="TPR_16"/>
    <property type="match status" value="2"/>
</dbReference>
<feature type="repeat" description="TPR" evidence="2">
    <location>
        <begin position="368"/>
        <end position="401"/>
    </location>
</feature>
<gene>
    <name evidence="6" type="ORF">SAMN05444000_108135</name>
</gene>
<reference evidence="7" key="1">
    <citation type="submission" date="2016-11" db="EMBL/GenBank/DDBJ databases">
        <authorList>
            <person name="Varghese N."/>
            <person name="Submissions S."/>
        </authorList>
    </citation>
    <scope>NUCLEOTIDE SEQUENCE [LARGE SCALE GENOMIC DNA]</scope>
    <source>
        <strain evidence="7">DSM 100564</strain>
    </source>
</reference>
<dbReference type="InterPro" id="IPR011990">
    <property type="entry name" value="TPR-like_helical_dom_sf"/>
</dbReference>
<keyword evidence="1 3" id="KW-0238">DNA-binding</keyword>
<organism evidence="6 7">
    <name type="scientific">Shimia gijangensis</name>
    <dbReference type="NCBI Taxonomy" id="1470563"/>
    <lineage>
        <taxon>Bacteria</taxon>
        <taxon>Pseudomonadati</taxon>
        <taxon>Pseudomonadota</taxon>
        <taxon>Alphaproteobacteria</taxon>
        <taxon>Rhodobacterales</taxon>
        <taxon>Roseobacteraceae</taxon>
    </lineage>
</organism>
<name>A0A1M6J819_9RHOB</name>
<dbReference type="PANTHER" id="PTHR12558:SF33">
    <property type="entry name" value="BLL7664 PROTEIN"/>
    <property type="match status" value="1"/>
</dbReference>
<feature type="DNA-binding region" description="OmpR/PhoB-type" evidence="3">
    <location>
        <begin position="7"/>
        <end position="105"/>
    </location>
</feature>
<dbReference type="CDD" id="cd00383">
    <property type="entry name" value="trans_reg_C"/>
    <property type="match status" value="1"/>
</dbReference>
<dbReference type="InterPro" id="IPR019734">
    <property type="entry name" value="TPR_rpt"/>
</dbReference>
<dbReference type="SUPFAM" id="SSF46894">
    <property type="entry name" value="C-terminal effector domain of the bipartite response regulators"/>
    <property type="match status" value="1"/>
</dbReference>
<dbReference type="InterPro" id="IPR001867">
    <property type="entry name" value="OmpR/PhoB-type_DNA-bd"/>
</dbReference>
<dbReference type="InterPro" id="IPR036388">
    <property type="entry name" value="WH-like_DNA-bd_sf"/>
</dbReference>
<dbReference type="PROSITE" id="PS50005">
    <property type="entry name" value="TPR"/>
    <property type="match status" value="1"/>
</dbReference>
<protein>
    <submittedName>
        <fullName evidence="6">DNA-binding winged helix-turn-helix (WHTH) domain-containing protein</fullName>
    </submittedName>
</protein>
<dbReference type="GO" id="GO:0003677">
    <property type="term" value="F:DNA binding"/>
    <property type="evidence" value="ECO:0007669"/>
    <property type="project" value="UniProtKB-UniRule"/>
</dbReference>
<evidence type="ECO:0000256" key="2">
    <source>
        <dbReference type="PROSITE-ProRule" id="PRU00339"/>
    </source>
</evidence>
<keyword evidence="4" id="KW-1133">Transmembrane helix</keyword>
<evidence type="ECO:0000256" key="3">
    <source>
        <dbReference type="PROSITE-ProRule" id="PRU01091"/>
    </source>
</evidence>
<proteinExistence type="predicted"/>
<dbReference type="Pfam" id="PF00486">
    <property type="entry name" value="Trans_reg_C"/>
    <property type="match status" value="1"/>
</dbReference>
<dbReference type="InterPro" id="IPR016032">
    <property type="entry name" value="Sig_transdc_resp-reg_C-effctor"/>
</dbReference>
<keyword evidence="4" id="KW-0812">Transmembrane</keyword>
<keyword evidence="4" id="KW-0472">Membrane</keyword>
<dbReference type="SMART" id="SM00028">
    <property type="entry name" value="TPR"/>
    <property type="match status" value="3"/>
</dbReference>
<feature type="transmembrane region" description="Helical" evidence="4">
    <location>
        <begin position="121"/>
        <end position="141"/>
    </location>
</feature>
<evidence type="ECO:0000313" key="6">
    <source>
        <dbReference type="EMBL" id="SHJ42849.1"/>
    </source>
</evidence>
<dbReference type="PROSITE" id="PS51755">
    <property type="entry name" value="OMPR_PHOB"/>
    <property type="match status" value="1"/>
</dbReference>
<keyword evidence="2" id="KW-0802">TPR repeat</keyword>
<dbReference type="GO" id="GO:0006355">
    <property type="term" value="P:regulation of DNA-templated transcription"/>
    <property type="evidence" value="ECO:0007669"/>
    <property type="project" value="InterPro"/>
</dbReference>
<dbReference type="GO" id="GO:0000160">
    <property type="term" value="P:phosphorelay signal transduction system"/>
    <property type="evidence" value="ECO:0007669"/>
    <property type="project" value="InterPro"/>
</dbReference>
<dbReference type="OrthoDB" id="54411at2"/>
<keyword evidence="7" id="KW-1185">Reference proteome</keyword>
<dbReference type="Proteomes" id="UP000183982">
    <property type="component" value="Unassembled WGS sequence"/>
</dbReference>
<evidence type="ECO:0000256" key="1">
    <source>
        <dbReference type="ARBA" id="ARBA00023125"/>
    </source>
</evidence>
<dbReference type="Gene3D" id="1.25.40.10">
    <property type="entry name" value="Tetratricopeptide repeat domain"/>
    <property type="match status" value="1"/>
</dbReference>
<accession>A0A1M6J819</accession>
<dbReference type="SUPFAM" id="SSF48452">
    <property type="entry name" value="TPR-like"/>
    <property type="match status" value="1"/>
</dbReference>
<dbReference type="PANTHER" id="PTHR12558">
    <property type="entry name" value="CELL DIVISION CYCLE 16,23,27"/>
    <property type="match status" value="1"/>
</dbReference>
<feature type="domain" description="OmpR/PhoB-type" evidence="5">
    <location>
        <begin position="7"/>
        <end position="105"/>
    </location>
</feature>
<dbReference type="Gene3D" id="1.10.10.10">
    <property type="entry name" value="Winged helix-like DNA-binding domain superfamily/Winged helix DNA-binding domain"/>
    <property type="match status" value="1"/>
</dbReference>
<dbReference type="AlphaFoldDB" id="A0A1M6J819"/>
<dbReference type="SMART" id="SM00862">
    <property type="entry name" value="Trans_reg_C"/>
    <property type="match status" value="1"/>
</dbReference>
<evidence type="ECO:0000256" key="4">
    <source>
        <dbReference type="SAM" id="Phobius"/>
    </source>
</evidence>
<dbReference type="STRING" id="1470563.SAMN05444000_108135"/>
<dbReference type="EMBL" id="FQZQ01000008">
    <property type="protein sequence ID" value="SHJ42849.1"/>
    <property type="molecule type" value="Genomic_DNA"/>
</dbReference>
<evidence type="ECO:0000313" key="7">
    <source>
        <dbReference type="Proteomes" id="UP000183982"/>
    </source>
</evidence>